<dbReference type="GO" id="GO:0031047">
    <property type="term" value="P:regulatory ncRNA-mediated gene silencing"/>
    <property type="evidence" value="ECO:0007669"/>
    <property type="project" value="InterPro"/>
</dbReference>
<protein>
    <submittedName>
        <fullName evidence="2">Argonaute complex, subunit Arb1</fullName>
    </submittedName>
</protein>
<evidence type="ECO:0000256" key="1">
    <source>
        <dbReference type="SAM" id="MobiDB-lite"/>
    </source>
</evidence>
<evidence type="ECO:0000313" key="3">
    <source>
        <dbReference type="Proteomes" id="UP001163105"/>
    </source>
</evidence>
<accession>A0AB34G138</accession>
<dbReference type="AlphaFoldDB" id="A0AB34G138"/>
<feature type="compositionally biased region" description="Basic and acidic residues" evidence="1">
    <location>
        <begin position="528"/>
        <end position="544"/>
    </location>
</feature>
<feature type="compositionally biased region" description="Basic residues" evidence="1">
    <location>
        <begin position="116"/>
        <end position="128"/>
    </location>
</feature>
<sequence>MVLRNSSVHVLPGGTCHTCKRELRLHPTATSLRSFAISSLLFSSFIHGFRTERYQLRLATMEQSKSDQTVADAVAGKSTVGPGDIEISDENKIGNDFRAEDDLEVVDDEQADKSEKKKKKKKKRKNRGGKSTAKRGPTALHKDRGTGFEEYYADPPMTPQEHADEQTEVYSSRIQSCIQRFRARRRLQTEHALFFNEYLFLGGIDTSSNAFGGYDPKDLKDLTPAERRDLMATDTVHGSFNSDDRFYSGANDHWTIDFTGVVAGFFSTPLMALTGGNLQRMEVAADVVANFLRYVLQHDVCPEYEDDVNRALKLCSDAKEEWAGLEALRPSLPGAFNLAAADLFSPPDLGDWTCPVHPRPDDFDPAAVFYTSCCALFGIPNVLEAVEKSDITVIKEHRCTVEVVRIGRASDDIIKKFQRLKIGDGKFQVAPLGTALVRPATIEDGWESPIRPGPVAGGDMKLFFEDATLANMRQGTKMTLIIVELDIGIHFAKACSLVVPTYYTFLPQELMKHYKMPRVNERPAPSVHDLRADAEQHDHDGGQE</sequence>
<organism evidence="2 3">
    <name type="scientific">Purpureocillium lavendulum</name>
    <dbReference type="NCBI Taxonomy" id="1247861"/>
    <lineage>
        <taxon>Eukaryota</taxon>
        <taxon>Fungi</taxon>
        <taxon>Dikarya</taxon>
        <taxon>Ascomycota</taxon>
        <taxon>Pezizomycotina</taxon>
        <taxon>Sordariomycetes</taxon>
        <taxon>Hypocreomycetidae</taxon>
        <taxon>Hypocreales</taxon>
        <taxon>Ophiocordycipitaceae</taxon>
        <taxon>Purpureocillium</taxon>
    </lineage>
</organism>
<keyword evidence="3" id="KW-1185">Reference proteome</keyword>
<reference evidence="2" key="1">
    <citation type="submission" date="2023-01" db="EMBL/GenBank/DDBJ databases">
        <title>The growth and conidiation of Purpureocillium lavendulum are regulated by nitrogen source and histone H3K14 acetylation.</title>
        <authorList>
            <person name="Tang P."/>
            <person name="Han J."/>
            <person name="Zhang C."/>
            <person name="Tang P."/>
            <person name="Qi F."/>
            <person name="Zhang K."/>
            <person name="Liang L."/>
        </authorList>
    </citation>
    <scope>NUCLEOTIDE SEQUENCE</scope>
    <source>
        <strain evidence="2">YMF1.00683</strain>
    </source>
</reference>
<dbReference type="InterPro" id="IPR018606">
    <property type="entry name" value="Arb1"/>
</dbReference>
<dbReference type="Proteomes" id="UP001163105">
    <property type="component" value="Unassembled WGS sequence"/>
</dbReference>
<name>A0AB34G138_9HYPO</name>
<proteinExistence type="predicted"/>
<evidence type="ECO:0000313" key="2">
    <source>
        <dbReference type="EMBL" id="KAJ6444968.1"/>
    </source>
</evidence>
<dbReference type="GO" id="GO:0033167">
    <property type="term" value="C:ARC complex"/>
    <property type="evidence" value="ECO:0007669"/>
    <property type="project" value="InterPro"/>
</dbReference>
<comment type="caution">
    <text evidence="2">The sequence shown here is derived from an EMBL/GenBank/DDBJ whole genome shotgun (WGS) entry which is preliminary data.</text>
</comment>
<dbReference type="EMBL" id="JAQHRD010000002">
    <property type="protein sequence ID" value="KAJ6444968.1"/>
    <property type="molecule type" value="Genomic_DNA"/>
</dbReference>
<dbReference type="Pfam" id="PF09692">
    <property type="entry name" value="Arb1"/>
    <property type="match status" value="1"/>
</dbReference>
<feature type="region of interest" description="Disordered" evidence="1">
    <location>
        <begin position="104"/>
        <end position="164"/>
    </location>
</feature>
<feature type="region of interest" description="Disordered" evidence="1">
    <location>
        <begin position="521"/>
        <end position="544"/>
    </location>
</feature>
<gene>
    <name evidence="2" type="ORF">O9K51_03370</name>
</gene>